<dbReference type="EMBL" id="LSZO01000183">
    <property type="protein sequence ID" value="KXU36393.1"/>
    <property type="molecule type" value="Genomic_DNA"/>
</dbReference>
<comment type="catalytic activity">
    <reaction evidence="6">
        <text>a 6-O-methyl-2'-deoxyguanosine in DNA + L-cysteinyl-[protein] = S-methyl-L-cysteinyl-[protein] + a 2'-deoxyguanosine in DNA</text>
        <dbReference type="Rhea" id="RHEA:24000"/>
        <dbReference type="Rhea" id="RHEA-COMP:10131"/>
        <dbReference type="Rhea" id="RHEA-COMP:10132"/>
        <dbReference type="Rhea" id="RHEA-COMP:11367"/>
        <dbReference type="Rhea" id="RHEA-COMP:11368"/>
        <dbReference type="ChEBI" id="CHEBI:29950"/>
        <dbReference type="ChEBI" id="CHEBI:82612"/>
        <dbReference type="ChEBI" id="CHEBI:85445"/>
        <dbReference type="ChEBI" id="CHEBI:85448"/>
        <dbReference type="EC" id="2.1.1.63"/>
    </reaction>
</comment>
<dbReference type="InterPro" id="IPR014048">
    <property type="entry name" value="MethylDNA_cys_MeTrfase_DNA-bd"/>
</dbReference>
<keyword evidence="9" id="KW-1185">Reference proteome</keyword>
<organism evidence="8 9">
    <name type="scientific">Ventosimonas gracilis</name>
    <dbReference type="NCBI Taxonomy" id="1680762"/>
    <lineage>
        <taxon>Bacteria</taxon>
        <taxon>Pseudomonadati</taxon>
        <taxon>Pseudomonadota</taxon>
        <taxon>Gammaproteobacteria</taxon>
        <taxon>Pseudomonadales</taxon>
        <taxon>Ventosimonadaceae</taxon>
        <taxon>Ventosimonas</taxon>
    </lineage>
</organism>
<dbReference type="SUPFAM" id="SSF46767">
    <property type="entry name" value="Methylated DNA-protein cysteine methyltransferase, C-terminal domain"/>
    <property type="match status" value="1"/>
</dbReference>
<dbReference type="InterPro" id="IPR036631">
    <property type="entry name" value="MGMT_N_sf"/>
</dbReference>
<protein>
    <recommendedName>
        <fullName evidence="7">Methylated-DNA-[protein]-cysteine S-methyltransferase DNA binding domain-containing protein</fullName>
    </recommendedName>
</protein>
<reference evidence="8 9" key="1">
    <citation type="submission" date="2016-02" db="EMBL/GenBank/DDBJ databases">
        <authorList>
            <person name="Wen L."/>
            <person name="He K."/>
            <person name="Yang H."/>
        </authorList>
    </citation>
    <scope>NUCLEOTIDE SEQUENCE [LARGE SCALE GENOMIC DNA]</scope>
    <source>
        <strain evidence="8 9">CV58</strain>
    </source>
</reference>
<name>A0A139SPC8_9GAMM</name>
<evidence type="ECO:0000256" key="4">
    <source>
        <dbReference type="ARBA" id="ARBA00022763"/>
    </source>
</evidence>
<evidence type="ECO:0000256" key="1">
    <source>
        <dbReference type="ARBA" id="ARBA00001286"/>
    </source>
</evidence>
<evidence type="ECO:0000256" key="2">
    <source>
        <dbReference type="ARBA" id="ARBA00022603"/>
    </source>
</evidence>
<dbReference type="OrthoDB" id="9802228at2"/>
<proteinExistence type="predicted"/>
<dbReference type="GO" id="GO:0032259">
    <property type="term" value="P:methylation"/>
    <property type="evidence" value="ECO:0007669"/>
    <property type="project" value="UniProtKB-KW"/>
</dbReference>
<dbReference type="GO" id="GO:0003908">
    <property type="term" value="F:methylated-DNA-[protein]-cysteine S-methyltransferase activity"/>
    <property type="evidence" value="ECO:0007669"/>
    <property type="project" value="UniProtKB-EC"/>
</dbReference>
<keyword evidence="2" id="KW-0489">Methyltransferase</keyword>
<dbReference type="InterPro" id="IPR036388">
    <property type="entry name" value="WH-like_DNA-bd_sf"/>
</dbReference>
<evidence type="ECO:0000256" key="6">
    <source>
        <dbReference type="ARBA" id="ARBA00049348"/>
    </source>
</evidence>
<sequence>MSTTTNKGDIRFATAPCILGLMLFAQSSRGVCAVFFGDDEKVLAQQLQQAFPDAKLQQAQTALKAALAEVIAVLENPKTLCLLPLDTGASAFEQQVWQTLQQIAPGATLSYSEIARRIGKPGAVRAVASACARNRLALLIPCHRVVRRDGALAGYRWGVERKRMLLAQEAQKTQEK</sequence>
<dbReference type="PROSITE" id="PS00374">
    <property type="entry name" value="MGMT"/>
    <property type="match status" value="1"/>
</dbReference>
<dbReference type="InterPro" id="IPR001497">
    <property type="entry name" value="MethylDNA_cys_MeTrfase_AS"/>
</dbReference>
<dbReference type="InterPro" id="IPR036217">
    <property type="entry name" value="MethylDNA_cys_MeTrfase_DNAb"/>
</dbReference>
<comment type="catalytic activity">
    <reaction evidence="1">
        <text>a 4-O-methyl-thymidine in DNA + L-cysteinyl-[protein] = a thymidine in DNA + S-methyl-L-cysteinyl-[protein]</text>
        <dbReference type="Rhea" id="RHEA:53428"/>
        <dbReference type="Rhea" id="RHEA-COMP:10131"/>
        <dbReference type="Rhea" id="RHEA-COMP:10132"/>
        <dbReference type="Rhea" id="RHEA-COMP:13555"/>
        <dbReference type="Rhea" id="RHEA-COMP:13556"/>
        <dbReference type="ChEBI" id="CHEBI:29950"/>
        <dbReference type="ChEBI" id="CHEBI:82612"/>
        <dbReference type="ChEBI" id="CHEBI:137386"/>
        <dbReference type="ChEBI" id="CHEBI:137387"/>
        <dbReference type="EC" id="2.1.1.63"/>
    </reaction>
</comment>
<dbReference type="FunFam" id="1.10.10.10:FF:000410">
    <property type="entry name" value="ADA regulatory protein, putative"/>
    <property type="match status" value="1"/>
</dbReference>
<evidence type="ECO:0000313" key="8">
    <source>
        <dbReference type="EMBL" id="KXU36393.1"/>
    </source>
</evidence>
<evidence type="ECO:0000259" key="7">
    <source>
        <dbReference type="Pfam" id="PF01035"/>
    </source>
</evidence>
<dbReference type="Gene3D" id="3.30.160.70">
    <property type="entry name" value="Methylated DNA-protein cysteine methyltransferase domain"/>
    <property type="match status" value="1"/>
</dbReference>
<dbReference type="AlphaFoldDB" id="A0A139SPC8"/>
<comment type="caution">
    <text evidence="8">The sequence shown here is derived from an EMBL/GenBank/DDBJ whole genome shotgun (WGS) entry which is preliminary data.</text>
</comment>
<dbReference type="PANTHER" id="PTHR10815:SF14">
    <property type="entry name" value="BIFUNCTIONAL TRANSCRIPTIONAL ACTIVATOR_DNA REPAIR ENZYME ADA"/>
    <property type="match status" value="1"/>
</dbReference>
<evidence type="ECO:0000256" key="5">
    <source>
        <dbReference type="ARBA" id="ARBA00023204"/>
    </source>
</evidence>
<dbReference type="SUPFAM" id="SSF53155">
    <property type="entry name" value="Methylated DNA-protein cysteine methyltransferase domain"/>
    <property type="match status" value="1"/>
</dbReference>
<dbReference type="PANTHER" id="PTHR10815">
    <property type="entry name" value="METHYLATED-DNA--PROTEIN-CYSTEINE METHYLTRANSFERASE"/>
    <property type="match status" value="1"/>
</dbReference>
<dbReference type="NCBIfam" id="TIGR00589">
    <property type="entry name" value="ogt"/>
    <property type="match status" value="1"/>
</dbReference>
<feature type="domain" description="Methylated-DNA-[protein]-cysteine S-methyltransferase DNA binding" evidence="7">
    <location>
        <begin position="91"/>
        <end position="170"/>
    </location>
</feature>
<dbReference type="Proteomes" id="UP000072660">
    <property type="component" value="Unassembled WGS sequence"/>
</dbReference>
<dbReference type="Pfam" id="PF01035">
    <property type="entry name" value="DNA_binding_1"/>
    <property type="match status" value="1"/>
</dbReference>
<keyword evidence="4" id="KW-0227">DNA damage</keyword>
<dbReference type="CDD" id="cd06445">
    <property type="entry name" value="ATase"/>
    <property type="match status" value="1"/>
</dbReference>
<dbReference type="GO" id="GO:0006281">
    <property type="term" value="P:DNA repair"/>
    <property type="evidence" value="ECO:0007669"/>
    <property type="project" value="UniProtKB-KW"/>
</dbReference>
<evidence type="ECO:0000313" key="9">
    <source>
        <dbReference type="Proteomes" id="UP000072660"/>
    </source>
</evidence>
<dbReference type="RefSeq" id="WP_068391707.1">
    <property type="nucleotide sequence ID" value="NZ_LSZO01000183.1"/>
</dbReference>
<dbReference type="Gene3D" id="1.10.10.10">
    <property type="entry name" value="Winged helix-like DNA-binding domain superfamily/Winged helix DNA-binding domain"/>
    <property type="match status" value="1"/>
</dbReference>
<keyword evidence="5" id="KW-0234">DNA repair</keyword>
<evidence type="ECO:0000256" key="3">
    <source>
        <dbReference type="ARBA" id="ARBA00022679"/>
    </source>
</evidence>
<gene>
    <name evidence="8" type="ORF">AXE65_05050</name>
</gene>
<keyword evidence="3" id="KW-0808">Transferase</keyword>
<accession>A0A139SPC8</accession>